<keyword evidence="3" id="KW-0234">DNA repair</keyword>
<feature type="compositionally biased region" description="Low complexity" evidence="4">
    <location>
        <begin position="861"/>
        <end position="884"/>
    </location>
</feature>
<organism evidence="5 6">
    <name type="scientific">Chlamydomonas eustigma</name>
    <dbReference type="NCBI Taxonomy" id="1157962"/>
    <lineage>
        <taxon>Eukaryota</taxon>
        <taxon>Viridiplantae</taxon>
        <taxon>Chlorophyta</taxon>
        <taxon>core chlorophytes</taxon>
        <taxon>Chlorophyceae</taxon>
        <taxon>CS clade</taxon>
        <taxon>Chlamydomonadales</taxon>
        <taxon>Chlamydomonadaceae</taxon>
        <taxon>Chlamydomonas</taxon>
    </lineage>
</organism>
<keyword evidence="1" id="KW-0677">Repeat</keyword>
<comment type="caution">
    <text evidence="5">The sequence shown here is derived from an EMBL/GenBank/DDBJ whole genome shotgun (WGS) entry which is preliminary data.</text>
</comment>
<dbReference type="InterPro" id="IPR002093">
    <property type="entry name" value="BRCA2_repeat"/>
</dbReference>
<evidence type="ECO:0000313" key="5">
    <source>
        <dbReference type="EMBL" id="GAX77258.1"/>
    </source>
</evidence>
<feature type="compositionally biased region" description="Low complexity" evidence="4">
    <location>
        <begin position="991"/>
        <end position="1000"/>
    </location>
</feature>
<evidence type="ECO:0000256" key="3">
    <source>
        <dbReference type="ARBA" id="ARBA00023204"/>
    </source>
</evidence>
<dbReference type="GO" id="GO:0006355">
    <property type="term" value="P:regulation of DNA-templated transcription"/>
    <property type="evidence" value="ECO:0007669"/>
    <property type="project" value="TreeGrafter"/>
</dbReference>
<accession>A0A250X2G5</accession>
<evidence type="ECO:0000313" key="6">
    <source>
        <dbReference type="Proteomes" id="UP000232323"/>
    </source>
</evidence>
<dbReference type="PANTHER" id="PTHR11289:SF0">
    <property type="entry name" value="BREAST CANCER TYPE 2 SUSCEPTIBILITY PROTEIN"/>
    <property type="match status" value="1"/>
</dbReference>
<reference evidence="5 6" key="1">
    <citation type="submission" date="2017-08" db="EMBL/GenBank/DDBJ databases">
        <title>Acidophilic green algal genome provides insights into adaptation to an acidic environment.</title>
        <authorList>
            <person name="Hirooka S."/>
            <person name="Hirose Y."/>
            <person name="Kanesaki Y."/>
            <person name="Higuchi S."/>
            <person name="Fujiwara T."/>
            <person name="Onuma R."/>
            <person name="Era A."/>
            <person name="Ohbayashi R."/>
            <person name="Uzuka A."/>
            <person name="Nozaki H."/>
            <person name="Yoshikawa H."/>
            <person name="Miyagishima S.Y."/>
        </authorList>
    </citation>
    <scope>NUCLEOTIDE SEQUENCE [LARGE SCALE GENOMIC DNA]</scope>
    <source>
        <strain evidence="5 6">NIES-2499</strain>
    </source>
</reference>
<gene>
    <name evidence="5" type="ORF">CEUSTIGMA_g4704.t1</name>
</gene>
<evidence type="ECO:0000256" key="1">
    <source>
        <dbReference type="ARBA" id="ARBA00022737"/>
    </source>
</evidence>
<sequence length="1620" mass="171128">MIAVKRYVLDMQGVIKREVETPAESKWWRPTMGNVEGLNSLQRAYPAFSKASPQFHAGGHMQLQDDSTVSPQHQSPVTLLSKRHQNVELDEFGVLPELLVDITEMDPSSNDVKHCIDGNSQAMGVLQIVPKHGGLDLGTSCEVSTEGFQGSQQDKILSDVNLLTKFTGASLQKESLVVYETLLHEVPAPLDNHIVASLNALPPSPPLEHHPIIHGTSSGAKPGPAALEPHWTIRAIQEGLIPAAVAQTSARYTALATQRGCSVSPALERSCSSSEDIRTLSQDPQQQGTDLNTGGILQVHTNDKGRHDQKLEVGASAHLEASAHIGNMTKDVKEIDNLAVEHVGETECILASQSPHSELICDVTVEERLALSGLGRPIPQLANEDNPLIHTLMPSMRDISSDLPALAGGVEILKIGSEGERNVGACCILENVATEVAVPTASVDKLQLSAIVESVSDVTLAIKDVEKSFDNSEAVANPEFEFSFILDKREDAAVISPVLDDSQLDYMAVEAAEEMLRHRQVEQKAGLLAGQQQQQMGNMPSFISFAPYQQPPHRRRSYDTHEQFVPQDPAVMKRRRILDDTAFHYSHMAMPAPRSDPSHASGADLGSWHPGFQGTGPTNYISPMNSHYVVDPMPHAAVPYPASSKHFVTEPLTHQQTIMSTLQREQPPPWRVALPGPGAINNSANSHHSHLHHNFVPAYNAVPFMPGVNFQGPPWSSRTSIPQTLIPTNSHQAWGNTPPSAGRHDTPPPFNAFHQYMENPGSLKEFNMQGAGGSSTMSCRDARDRDITPVHSHLLPMAHSTHKRDMYAPIQCNSGLVSPLTPQHQLTLLPPPRIVNLTGPYFPRTTPQVSSTPPVWRPPFASNGATTAAAKAATRPASNAASPAFKAQGGSDRSAGTVELKSASGATYQVAPKAASLAQELLAILNGTDPPSGTSSSSTNRRALGKARGLPPTSNHQTSLHPGLTVRQDQQVAVPGPSVPHGSLDIPTAPPSSSSSNTMSTAFMTASGRPIHISEEAMAKGRRLIMEPENADSNPLNVESCASDYVAPGSARGSLVVLPPCINSAQTPLNPPPDSLTGAKASHAPIESHLSVVSDGGVGGRVVPSVAFTTGSGRLLTVSEEAMIRARRLLDMDSTTCEPDVTPEGPKPTREVVISAAAAAAAAAAGGSVPSHTSSHYQVTPRPLQAKRQQMLLKRKADGLEHGEGISSPLRISSDIPCLPSSTAAAAAIARCAVRRAFKPPSRLPLPAISNHHHFTTTAFVVEDSVALSCANKSRTVPSETNQLLSMEASQAVPTDRHKSSSAAILNNPCVAVALPQTSTMTILNNPCSAVALPQTSTMTILNNPCSAGIPTPCVQETVVLQTAHMNTLSTDRIEEMPYKNEAGTAAMMNEAGTAAMMNEGLKGREAATPAATNLLDESAVMQQAAAPHKAIALNVEGRPTEAVTNSTLAATLCIEEGIAGEIIAAPSAAVTLPVEEGISPGTTSAVTLSSIEEGLAGDIAASYTINTIPVEEGISRDVIASTPALTLCKEECLTTEVEALTTAVTMCIEEGFLTGEVVAPTEAATALSLMEGCMEGVAASSKAEVCHAEEGCSSGEQVGALHMVSIVCEGGGAAEGAVL</sequence>
<name>A0A250X2G5_9CHLO</name>
<protein>
    <submittedName>
        <fullName evidence="5">Uncharacterized protein</fullName>
    </submittedName>
</protein>
<dbReference type="PROSITE" id="PS50138">
    <property type="entry name" value="BRCA2_REPEAT"/>
    <property type="match status" value="1"/>
</dbReference>
<dbReference type="EMBL" id="BEGY01000023">
    <property type="protein sequence ID" value="GAX77258.1"/>
    <property type="molecule type" value="Genomic_DNA"/>
</dbReference>
<dbReference type="InterPro" id="IPR015525">
    <property type="entry name" value="BRCA2"/>
</dbReference>
<keyword evidence="6" id="KW-1185">Reference proteome</keyword>
<proteinExistence type="predicted"/>
<keyword evidence="2" id="KW-0227">DNA damage</keyword>
<evidence type="ECO:0000256" key="2">
    <source>
        <dbReference type="ARBA" id="ARBA00022763"/>
    </source>
</evidence>
<dbReference type="PANTHER" id="PTHR11289">
    <property type="entry name" value="BREAST CANCER TYPE 2 SUSCEPTIBILITY PROTEIN BRCA2"/>
    <property type="match status" value="1"/>
</dbReference>
<evidence type="ECO:0000256" key="4">
    <source>
        <dbReference type="SAM" id="MobiDB-lite"/>
    </source>
</evidence>
<dbReference type="Proteomes" id="UP000232323">
    <property type="component" value="Unassembled WGS sequence"/>
</dbReference>
<feature type="compositionally biased region" description="Low complexity" evidence="4">
    <location>
        <begin position="927"/>
        <end position="939"/>
    </location>
</feature>
<feature type="region of interest" description="Disordered" evidence="4">
    <location>
        <begin position="845"/>
        <end position="896"/>
    </location>
</feature>
<feature type="region of interest" description="Disordered" evidence="4">
    <location>
        <begin position="926"/>
        <end position="961"/>
    </location>
</feature>
<dbReference type="GO" id="GO:0000724">
    <property type="term" value="P:double-strand break repair via homologous recombination"/>
    <property type="evidence" value="ECO:0007669"/>
    <property type="project" value="InterPro"/>
</dbReference>
<feature type="region of interest" description="Disordered" evidence="4">
    <location>
        <begin position="973"/>
        <end position="1000"/>
    </location>
</feature>